<sequence length="907" mass="101448">MSVERVVSWLRECYREDRSRTGVHDYFSGKVLHRHLLAGREELATAWMPEVVVSPEYAAKASEHAALYRREQEVVYACLFLCGQHEGRAGCAPFLFYQGCFDPQHPGRFEIDISRWRINPNCLEILDADAESANELLAGGVLDDAVIGSLREWGARHGVDTEALWSWPDLVDAKSLKKAAKGLQLSLLPAAGIGILPRSVSSRGVIDELGGLVKAGESGWSAPLRFMLGGDVLPEHSGSDDFFAVPALLSRSQENILASARVNPVTLCHGPPGTGKSFTIAAIALNHVARGERVLVASHMDHAVDVVQEKIESMIGGEEVTVRAGRRGYLSSLKRFIEACLSGQLTADPVSEAGLARQFSKVKGTMRELLGDERDLEEEWCKALGRGKLMAKSDPNILDRIRRRWTEHVVYRRPLLMELSAHLNDLYVEREQDLGKYIRMQRKHLLHLALQQKEVRKDFKTLLKALRKYRGSEQEAEFRKMDLGSILDVLPVWLVNLSDLHRVLPMEKQLFDVAIIDEASQCDLASVLPVMQRAKRLVIAGDGRQLRHMSFLPRHRQESLAVEAGIKDAEKEQYNYRDVSLMDLASAMVDDSSRIGFLNEHFRSRPGIIDFSNQKFYRGGLQLMRERPWGDQSDALEVRFCEGTRDEATGVNQIEVDAVIDALKSLLVSSSSRTPVKHPSIGVLSPFRNQVEAIRHALGEQLEPNEVNALFHDHDLCLGTAHSFQGEERDVMLLSFAVDPGVGASTLRFVEREDVFNVSITRAKSKQVVFHSLPVTSLPRRGLLADYLNSASVKKVTAPQQAEPDAFTLEVLGELERRGIEVLPMRHVAGVGIDLVLVDGERVMGLDLIGFPGSSFEAVDRHKGKILRRAGFRLFPLGYAEWKSQKAHAISVICYELRHDQRYRMMP</sequence>
<evidence type="ECO:0000313" key="3">
    <source>
        <dbReference type="EMBL" id="NWK54773.1"/>
    </source>
</evidence>
<keyword evidence="3" id="KW-0067">ATP-binding</keyword>
<dbReference type="Proteomes" id="UP000557872">
    <property type="component" value="Unassembled WGS sequence"/>
</dbReference>
<dbReference type="Pfam" id="PF13087">
    <property type="entry name" value="AAA_12"/>
    <property type="match status" value="1"/>
</dbReference>
<gene>
    <name evidence="3" type="ORF">HW115_04080</name>
</gene>
<keyword evidence="4" id="KW-1185">Reference proteome</keyword>
<dbReference type="GO" id="GO:0004386">
    <property type="term" value="F:helicase activity"/>
    <property type="evidence" value="ECO:0007669"/>
    <property type="project" value="InterPro"/>
</dbReference>
<evidence type="ECO:0000259" key="2">
    <source>
        <dbReference type="Pfam" id="PF13087"/>
    </source>
</evidence>
<dbReference type="InterPro" id="IPR041677">
    <property type="entry name" value="DNA2/NAM7_AAA_11"/>
</dbReference>
<dbReference type="SUPFAM" id="SSF52540">
    <property type="entry name" value="P-loop containing nucleoside triphosphate hydrolases"/>
    <property type="match status" value="1"/>
</dbReference>
<comment type="caution">
    <text evidence="3">The sequence shown here is derived from an EMBL/GenBank/DDBJ whole genome shotgun (WGS) entry which is preliminary data.</text>
</comment>
<dbReference type="Gene3D" id="3.40.50.300">
    <property type="entry name" value="P-loop containing nucleotide triphosphate hydrolases"/>
    <property type="match status" value="2"/>
</dbReference>
<dbReference type="RefSeq" id="WP_178931279.1">
    <property type="nucleotide sequence ID" value="NZ_JACBAZ010000001.1"/>
</dbReference>
<feature type="domain" description="DNA2/NAM7 helicase helicase" evidence="1">
    <location>
        <begin position="251"/>
        <end position="547"/>
    </location>
</feature>
<evidence type="ECO:0000259" key="1">
    <source>
        <dbReference type="Pfam" id="PF13086"/>
    </source>
</evidence>
<name>A0A851GAY7_9BACT</name>
<reference evidence="3 4" key="1">
    <citation type="submission" date="2020-07" db="EMBL/GenBank/DDBJ databases">
        <title>Roseicoccus Jingziensis gen. nov., sp. nov., isolated from coastal seawater.</title>
        <authorList>
            <person name="Feng X."/>
        </authorList>
    </citation>
    <scope>NUCLEOTIDE SEQUENCE [LARGE SCALE GENOMIC DNA]</scope>
    <source>
        <strain evidence="3 4">N1E253</strain>
    </source>
</reference>
<proteinExistence type="predicted"/>
<dbReference type="InterPro" id="IPR047187">
    <property type="entry name" value="SF1_C_Upf1"/>
</dbReference>
<accession>A0A851GAY7</accession>
<dbReference type="Pfam" id="PF13086">
    <property type="entry name" value="AAA_11"/>
    <property type="match status" value="1"/>
</dbReference>
<dbReference type="EMBL" id="JACBAZ010000001">
    <property type="protein sequence ID" value="NWK54773.1"/>
    <property type="molecule type" value="Genomic_DNA"/>
</dbReference>
<evidence type="ECO:0000313" key="4">
    <source>
        <dbReference type="Proteomes" id="UP000557872"/>
    </source>
</evidence>
<keyword evidence="3" id="KW-0547">Nucleotide-binding</keyword>
<dbReference type="InterPro" id="IPR045055">
    <property type="entry name" value="DNA2/NAM7-like"/>
</dbReference>
<feature type="domain" description="DNA2/NAM7 helicase-like C-terminal" evidence="2">
    <location>
        <begin position="589"/>
        <end position="769"/>
    </location>
</feature>
<protein>
    <submittedName>
        <fullName evidence="3">ATP-binding protein</fullName>
    </submittedName>
</protein>
<dbReference type="AlphaFoldDB" id="A0A851GAY7"/>
<dbReference type="GO" id="GO:0005524">
    <property type="term" value="F:ATP binding"/>
    <property type="evidence" value="ECO:0007669"/>
    <property type="project" value="UniProtKB-KW"/>
</dbReference>
<dbReference type="InterPro" id="IPR027417">
    <property type="entry name" value="P-loop_NTPase"/>
</dbReference>
<dbReference type="CDD" id="cd18808">
    <property type="entry name" value="SF1_C_Upf1"/>
    <property type="match status" value="1"/>
</dbReference>
<dbReference type="InterPro" id="IPR041679">
    <property type="entry name" value="DNA2/NAM7-like_C"/>
</dbReference>
<dbReference type="PANTHER" id="PTHR10887:SF495">
    <property type="entry name" value="HELICASE SENATAXIN ISOFORM X1-RELATED"/>
    <property type="match status" value="1"/>
</dbReference>
<dbReference type="PANTHER" id="PTHR10887">
    <property type="entry name" value="DNA2/NAM7 HELICASE FAMILY"/>
    <property type="match status" value="1"/>
</dbReference>
<organism evidence="3 4">
    <name type="scientific">Oceaniferula marina</name>
    <dbReference type="NCBI Taxonomy" id="2748318"/>
    <lineage>
        <taxon>Bacteria</taxon>
        <taxon>Pseudomonadati</taxon>
        <taxon>Verrucomicrobiota</taxon>
        <taxon>Verrucomicrobiia</taxon>
        <taxon>Verrucomicrobiales</taxon>
        <taxon>Verrucomicrobiaceae</taxon>
        <taxon>Oceaniferula</taxon>
    </lineage>
</organism>